<dbReference type="InterPro" id="IPR009003">
    <property type="entry name" value="Peptidase_S1_PA"/>
</dbReference>
<dbReference type="InterPro" id="IPR043504">
    <property type="entry name" value="Peptidase_S1_PA_chymotrypsin"/>
</dbReference>
<feature type="region of interest" description="Disordered" evidence="8">
    <location>
        <begin position="32"/>
        <end position="53"/>
    </location>
</feature>
<dbReference type="EMBL" id="BAAASD010000015">
    <property type="protein sequence ID" value="GAA2348300.1"/>
    <property type="molecule type" value="Genomic_DNA"/>
</dbReference>
<feature type="compositionally biased region" description="Low complexity" evidence="8">
    <location>
        <begin position="373"/>
        <end position="405"/>
    </location>
</feature>
<evidence type="ECO:0000256" key="8">
    <source>
        <dbReference type="SAM" id="MobiDB-lite"/>
    </source>
</evidence>
<evidence type="ECO:0000313" key="13">
    <source>
        <dbReference type="Proteomes" id="UP001500253"/>
    </source>
</evidence>
<dbReference type="CDD" id="cd21112">
    <property type="entry name" value="alphaLP-like"/>
    <property type="match status" value="1"/>
</dbReference>
<evidence type="ECO:0000256" key="5">
    <source>
        <dbReference type="ARBA" id="ARBA00022825"/>
    </source>
</evidence>
<proteinExistence type="inferred from homology"/>
<dbReference type="InterPro" id="IPR001316">
    <property type="entry name" value="Pept_S1A_streptogrisin"/>
</dbReference>
<keyword evidence="9" id="KW-0472">Membrane</keyword>
<feature type="region of interest" description="Disordered" evidence="8">
    <location>
        <begin position="373"/>
        <end position="418"/>
    </location>
</feature>
<keyword evidence="13" id="KW-1185">Reference proteome</keyword>
<evidence type="ECO:0000256" key="7">
    <source>
        <dbReference type="ARBA" id="ARBA00023157"/>
    </source>
</evidence>
<dbReference type="PRINTS" id="PR00861">
    <property type="entry name" value="ALYTICPTASE"/>
</dbReference>
<name>A0ABN3GC41_9ACTN</name>
<reference evidence="12 13" key="1">
    <citation type="journal article" date="2019" name="Int. J. Syst. Evol. Microbiol.">
        <title>The Global Catalogue of Microorganisms (GCM) 10K type strain sequencing project: providing services to taxonomists for standard genome sequencing and annotation.</title>
        <authorList>
            <consortium name="The Broad Institute Genomics Platform"/>
            <consortium name="The Broad Institute Genome Sequencing Center for Infectious Disease"/>
            <person name="Wu L."/>
            <person name="Ma J."/>
        </authorList>
    </citation>
    <scope>NUCLEOTIDE SEQUENCE [LARGE SCALE GENOMIC DNA]</scope>
    <source>
        <strain evidence="12 13">JCM 4316</strain>
    </source>
</reference>
<feature type="chain" id="PRO_5045119573" evidence="10">
    <location>
        <begin position="33"/>
        <end position="469"/>
    </location>
</feature>
<keyword evidence="7" id="KW-1015">Disulfide bond</keyword>
<dbReference type="PROSITE" id="PS00134">
    <property type="entry name" value="TRYPSIN_HIS"/>
    <property type="match status" value="1"/>
</dbReference>
<dbReference type="Gene3D" id="2.40.10.10">
    <property type="entry name" value="Trypsin-like serine proteases"/>
    <property type="match status" value="2"/>
</dbReference>
<dbReference type="SMART" id="SM00020">
    <property type="entry name" value="Tryp_SPc"/>
    <property type="match status" value="1"/>
</dbReference>
<feature type="transmembrane region" description="Helical" evidence="9">
    <location>
        <begin position="434"/>
        <end position="454"/>
    </location>
</feature>
<keyword evidence="3 10" id="KW-0732">Signal</keyword>
<organism evidence="12 13">
    <name type="scientific">Streptomyces cuspidosporus</name>
    <dbReference type="NCBI Taxonomy" id="66882"/>
    <lineage>
        <taxon>Bacteria</taxon>
        <taxon>Bacillati</taxon>
        <taxon>Actinomycetota</taxon>
        <taxon>Actinomycetes</taxon>
        <taxon>Kitasatosporales</taxon>
        <taxon>Streptomycetaceae</taxon>
        <taxon>Streptomyces</taxon>
    </lineage>
</organism>
<dbReference type="Pfam" id="PF02983">
    <property type="entry name" value="Pro_Al_protease"/>
    <property type="match status" value="1"/>
</dbReference>
<feature type="domain" description="Peptidase S1" evidence="11">
    <location>
        <begin position="192"/>
        <end position="363"/>
    </location>
</feature>
<dbReference type="Pfam" id="PF00089">
    <property type="entry name" value="Trypsin"/>
    <property type="match status" value="1"/>
</dbReference>
<dbReference type="InterPro" id="IPR033116">
    <property type="entry name" value="TRYPSIN_SER"/>
</dbReference>
<gene>
    <name evidence="12" type="ORF">GCM10010246_39580</name>
</gene>
<dbReference type="Proteomes" id="UP001500253">
    <property type="component" value="Unassembled WGS sequence"/>
</dbReference>
<keyword evidence="2" id="KW-0645">Protease</keyword>
<sequence length="469" mass="47254">MGHPRRSAHRVARLVAIGAVFCGGLMVSQAAADGSPAQGPGGRPARVLQDTPGSPEAQLARSLVDRLGASRTAGSWIGADGRAVVAVTDAAAAAEVDRAGARAKQVRYSMRRLRSAAETLRRAPRVAGTAWAVDATANKVVVLGDSTVSADQWSRMKGVAAGIGGEVRMERTTGSFTTRTAGAEPIFTRGGRCSAGFNVTDGQSGYILTAGHCGPNGTAWFADSQGTAGVGTTVRSDFPGSDFSLVRYQNPASDQSSVLNAGDGQVVRITAAGDPVVGQKVFRSGSTSGLRSGEVTALNATVNYPEGTVSGLIQTNVCAEPGDSGGPLFDRNTALGVTSGGTGDCTSGGVTFFQPVTRALTALGVRIPDVPASDGDAAGAAPTAPTDGSGAGAQAQPGAPDRPGAPSQPVAPIIPGTQGDTSTLAGIVGYAQRLGPGLALVGAGLLGFLATLVIRPGRRRYRGYSTRWG</sequence>
<feature type="signal peptide" evidence="10">
    <location>
        <begin position="1"/>
        <end position="32"/>
    </location>
</feature>
<evidence type="ECO:0000256" key="10">
    <source>
        <dbReference type="SAM" id="SignalP"/>
    </source>
</evidence>
<comment type="similarity">
    <text evidence="1">Belongs to the peptidase S1 family.</text>
</comment>
<dbReference type="InterPro" id="IPR001254">
    <property type="entry name" value="Trypsin_dom"/>
</dbReference>
<comment type="caution">
    <text evidence="12">The sequence shown here is derived from an EMBL/GenBank/DDBJ whole genome shotgun (WGS) entry which is preliminary data.</text>
</comment>
<accession>A0ABN3GC41</accession>
<evidence type="ECO:0000313" key="12">
    <source>
        <dbReference type="EMBL" id="GAA2348300.1"/>
    </source>
</evidence>
<dbReference type="InterPro" id="IPR004236">
    <property type="entry name" value="Pept_S1_alpha_lytic"/>
</dbReference>
<protein>
    <submittedName>
        <fullName evidence="12">S1 family peptidase</fullName>
    </submittedName>
</protein>
<evidence type="ECO:0000256" key="6">
    <source>
        <dbReference type="ARBA" id="ARBA00023145"/>
    </source>
</evidence>
<evidence type="ECO:0000256" key="3">
    <source>
        <dbReference type="ARBA" id="ARBA00022729"/>
    </source>
</evidence>
<keyword evidence="9" id="KW-0812">Transmembrane</keyword>
<dbReference type="InterPro" id="IPR018114">
    <property type="entry name" value="TRYPSIN_HIS"/>
</dbReference>
<keyword evidence="9" id="KW-1133">Transmembrane helix</keyword>
<evidence type="ECO:0000256" key="4">
    <source>
        <dbReference type="ARBA" id="ARBA00022801"/>
    </source>
</evidence>
<dbReference type="RefSeq" id="WP_346175747.1">
    <property type="nucleotide sequence ID" value="NZ_BAAASD010000015.1"/>
</dbReference>
<keyword evidence="6" id="KW-0865">Zymogen</keyword>
<dbReference type="PROSITE" id="PS00135">
    <property type="entry name" value="TRYPSIN_SER"/>
    <property type="match status" value="1"/>
</dbReference>
<keyword evidence="5" id="KW-0720">Serine protease</keyword>
<evidence type="ECO:0000256" key="2">
    <source>
        <dbReference type="ARBA" id="ARBA00022670"/>
    </source>
</evidence>
<evidence type="ECO:0000256" key="1">
    <source>
        <dbReference type="ARBA" id="ARBA00007664"/>
    </source>
</evidence>
<evidence type="ECO:0000259" key="11">
    <source>
        <dbReference type="SMART" id="SM00020"/>
    </source>
</evidence>
<keyword evidence="4" id="KW-0378">Hydrolase</keyword>
<dbReference type="SUPFAM" id="SSF50494">
    <property type="entry name" value="Trypsin-like serine proteases"/>
    <property type="match status" value="1"/>
</dbReference>
<evidence type="ECO:0000256" key="9">
    <source>
        <dbReference type="SAM" id="Phobius"/>
    </source>
</evidence>